<dbReference type="GO" id="GO:0003677">
    <property type="term" value="F:DNA binding"/>
    <property type="evidence" value="ECO:0007669"/>
    <property type="project" value="UniProtKB-KW"/>
</dbReference>
<keyword evidence="3" id="KW-0804">Transcription</keyword>
<evidence type="ECO:0000313" key="5">
    <source>
        <dbReference type="EMBL" id="QDH21533.1"/>
    </source>
</evidence>
<dbReference type="OrthoDB" id="2366010at2"/>
<dbReference type="SMART" id="SM00347">
    <property type="entry name" value="HTH_MARR"/>
    <property type="match status" value="1"/>
</dbReference>
<dbReference type="Proteomes" id="UP000316968">
    <property type="component" value="Chromosome"/>
</dbReference>
<gene>
    <name evidence="5" type="ORF">FFV09_12180</name>
</gene>
<evidence type="ECO:0000313" key="6">
    <source>
        <dbReference type="Proteomes" id="UP000316968"/>
    </source>
</evidence>
<dbReference type="PROSITE" id="PS50995">
    <property type="entry name" value="HTH_MARR_2"/>
    <property type="match status" value="1"/>
</dbReference>
<dbReference type="InterPro" id="IPR000835">
    <property type="entry name" value="HTH_MarR-typ"/>
</dbReference>
<evidence type="ECO:0000256" key="3">
    <source>
        <dbReference type="ARBA" id="ARBA00023163"/>
    </source>
</evidence>
<keyword evidence="2" id="KW-0238">DNA-binding</keyword>
<dbReference type="Gene3D" id="1.10.10.10">
    <property type="entry name" value="Winged helix-like DNA-binding domain superfamily/Winged helix DNA-binding domain"/>
    <property type="match status" value="1"/>
</dbReference>
<dbReference type="PRINTS" id="PR00598">
    <property type="entry name" value="HTHMARR"/>
</dbReference>
<organism evidence="5 6">
    <name type="scientific">Saccharibacillus brassicae</name>
    <dbReference type="NCBI Taxonomy" id="2583377"/>
    <lineage>
        <taxon>Bacteria</taxon>
        <taxon>Bacillati</taxon>
        <taxon>Bacillota</taxon>
        <taxon>Bacilli</taxon>
        <taxon>Bacillales</taxon>
        <taxon>Paenibacillaceae</taxon>
        <taxon>Saccharibacillus</taxon>
    </lineage>
</organism>
<accession>A0A4Y6UV01</accession>
<dbReference type="GO" id="GO:0003700">
    <property type="term" value="F:DNA-binding transcription factor activity"/>
    <property type="evidence" value="ECO:0007669"/>
    <property type="project" value="InterPro"/>
</dbReference>
<dbReference type="AlphaFoldDB" id="A0A4Y6UV01"/>
<name>A0A4Y6UV01_SACBS</name>
<dbReference type="Pfam" id="PF01047">
    <property type="entry name" value="MarR"/>
    <property type="match status" value="1"/>
</dbReference>
<evidence type="ECO:0000256" key="2">
    <source>
        <dbReference type="ARBA" id="ARBA00023125"/>
    </source>
</evidence>
<sequence>MCPTTPESCILEKLQLLNTRVSTAFSGCAGISASRFRLLQELFTAEEIGQSALQKLLGIDGAAVTRHLKQLETNGFVTRRSSPEDNRITLVRLTEHGRAHIDGFLQEKSLLTEKLLAGFDADERLLLANMLERMHRNAESL</sequence>
<dbReference type="PANTHER" id="PTHR42756">
    <property type="entry name" value="TRANSCRIPTIONAL REGULATOR, MARR"/>
    <property type="match status" value="1"/>
</dbReference>
<dbReference type="KEGG" id="saca:FFV09_12180"/>
<proteinExistence type="predicted"/>
<dbReference type="EMBL" id="CP041217">
    <property type="protein sequence ID" value="QDH21533.1"/>
    <property type="molecule type" value="Genomic_DNA"/>
</dbReference>
<dbReference type="SUPFAM" id="SSF46785">
    <property type="entry name" value="Winged helix' DNA-binding domain"/>
    <property type="match status" value="1"/>
</dbReference>
<keyword evidence="1" id="KW-0805">Transcription regulation</keyword>
<keyword evidence="6" id="KW-1185">Reference proteome</keyword>
<dbReference type="RefSeq" id="WP_141448078.1">
    <property type="nucleotide sequence ID" value="NZ_CP041217.1"/>
</dbReference>
<dbReference type="InterPro" id="IPR036390">
    <property type="entry name" value="WH_DNA-bd_sf"/>
</dbReference>
<feature type="domain" description="HTH marR-type" evidence="4">
    <location>
        <begin position="7"/>
        <end position="136"/>
    </location>
</feature>
<dbReference type="PANTHER" id="PTHR42756:SF1">
    <property type="entry name" value="TRANSCRIPTIONAL REPRESSOR OF EMRAB OPERON"/>
    <property type="match status" value="1"/>
</dbReference>
<evidence type="ECO:0000259" key="4">
    <source>
        <dbReference type="PROSITE" id="PS50995"/>
    </source>
</evidence>
<protein>
    <submittedName>
        <fullName evidence="5">MarR family transcriptional regulator</fullName>
    </submittedName>
</protein>
<dbReference type="InterPro" id="IPR036388">
    <property type="entry name" value="WH-like_DNA-bd_sf"/>
</dbReference>
<evidence type="ECO:0000256" key="1">
    <source>
        <dbReference type="ARBA" id="ARBA00023015"/>
    </source>
</evidence>
<reference evidence="5 6" key="1">
    <citation type="submission" date="2019-06" db="EMBL/GenBank/DDBJ databases">
        <title>Saccharibacillus brassicae sp. nov., an endophytic bacterium isolated from Chinese cabbage seeds (Brassica pekinensis).</title>
        <authorList>
            <person name="Jiang L."/>
            <person name="Lee J."/>
            <person name="Kim S.W."/>
        </authorList>
    </citation>
    <scope>NUCLEOTIDE SEQUENCE [LARGE SCALE GENOMIC DNA]</scope>
    <source>
        <strain evidence="6">KCTC 43072 / ATSA2</strain>
    </source>
</reference>